<evidence type="ECO:0000313" key="2">
    <source>
        <dbReference type="Proteomes" id="UP000054477"/>
    </source>
</evidence>
<sequence>MITSGSHWWRFINCSWCWMSPYRMGLTGKAAQWAVWKQKGHHSVSRAAMMHLDAVLNKISLLKQ</sequence>
<name>A0A0C9Y216_9AGAR</name>
<proteinExistence type="predicted"/>
<reference evidence="1 2" key="1">
    <citation type="submission" date="2014-04" db="EMBL/GenBank/DDBJ databases">
        <authorList>
            <consortium name="DOE Joint Genome Institute"/>
            <person name="Kuo A."/>
            <person name="Kohler A."/>
            <person name="Nagy L.G."/>
            <person name="Floudas D."/>
            <person name="Copeland A."/>
            <person name="Barry K.W."/>
            <person name="Cichocki N."/>
            <person name="Veneault-Fourrey C."/>
            <person name="LaButti K."/>
            <person name="Lindquist E.A."/>
            <person name="Lipzen A."/>
            <person name="Lundell T."/>
            <person name="Morin E."/>
            <person name="Murat C."/>
            <person name="Sun H."/>
            <person name="Tunlid A."/>
            <person name="Henrissat B."/>
            <person name="Grigoriev I.V."/>
            <person name="Hibbett D.S."/>
            <person name="Martin F."/>
            <person name="Nordberg H.P."/>
            <person name="Cantor M.N."/>
            <person name="Hua S.X."/>
        </authorList>
    </citation>
    <scope>NUCLEOTIDE SEQUENCE [LARGE SCALE GENOMIC DNA]</scope>
    <source>
        <strain evidence="1 2">LaAM-08-1</strain>
    </source>
</reference>
<dbReference type="Proteomes" id="UP000054477">
    <property type="component" value="Unassembled WGS sequence"/>
</dbReference>
<dbReference type="EMBL" id="KN838573">
    <property type="protein sequence ID" value="KIK04077.1"/>
    <property type="molecule type" value="Genomic_DNA"/>
</dbReference>
<dbReference type="HOGENOM" id="CLU_2868013_0_0_1"/>
<reference evidence="2" key="2">
    <citation type="submission" date="2015-01" db="EMBL/GenBank/DDBJ databases">
        <title>Evolutionary Origins and Diversification of the Mycorrhizal Mutualists.</title>
        <authorList>
            <consortium name="DOE Joint Genome Institute"/>
            <consortium name="Mycorrhizal Genomics Consortium"/>
            <person name="Kohler A."/>
            <person name="Kuo A."/>
            <person name="Nagy L.G."/>
            <person name="Floudas D."/>
            <person name="Copeland A."/>
            <person name="Barry K.W."/>
            <person name="Cichocki N."/>
            <person name="Veneault-Fourrey C."/>
            <person name="LaButti K."/>
            <person name="Lindquist E.A."/>
            <person name="Lipzen A."/>
            <person name="Lundell T."/>
            <person name="Morin E."/>
            <person name="Murat C."/>
            <person name="Riley R."/>
            <person name="Ohm R."/>
            <person name="Sun H."/>
            <person name="Tunlid A."/>
            <person name="Henrissat B."/>
            <person name="Grigoriev I.V."/>
            <person name="Hibbett D.S."/>
            <person name="Martin F."/>
        </authorList>
    </citation>
    <scope>NUCLEOTIDE SEQUENCE [LARGE SCALE GENOMIC DNA]</scope>
    <source>
        <strain evidence="2">LaAM-08-1</strain>
    </source>
</reference>
<dbReference type="AlphaFoldDB" id="A0A0C9Y216"/>
<accession>A0A0C9Y216</accession>
<keyword evidence="2" id="KW-1185">Reference proteome</keyword>
<organism evidence="1 2">
    <name type="scientific">Laccaria amethystina LaAM-08-1</name>
    <dbReference type="NCBI Taxonomy" id="1095629"/>
    <lineage>
        <taxon>Eukaryota</taxon>
        <taxon>Fungi</taxon>
        <taxon>Dikarya</taxon>
        <taxon>Basidiomycota</taxon>
        <taxon>Agaricomycotina</taxon>
        <taxon>Agaricomycetes</taxon>
        <taxon>Agaricomycetidae</taxon>
        <taxon>Agaricales</taxon>
        <taxon>Agaricineae</taxon>
        <taxon>Hydnangiaceae</taxon>
        <taxon>Laccaria</taxon>
    </lineage>
</organism>
<gene>
    <name evidence="1" type="ORF">K443DRAFT_93840</name>
</gene>
<dbReference type="OrthoDB" id="2449121at2759"/>
<evidence type="ECO:0000313" key="1">
    <source>
        <dbReference type="EMBL" id="KIK04077.1"/>
    </source>
</evidence>
<protein>
    <submittedName>
        <fullName evidence="1">Uncharacterized protein</fullName>
    </submittedName>
</protein>